<evidence type="ECO:0000256" key="2">
    <source>
        <dbReference type="ARBA" id="ARBA00022723"/>
    </source>
</evidence>
<feature type="region of interest" description="Disordered" evidence="10">
    <location>
        <begin position="1065"/>
        <end position="1173"/>
    </location>
</feature>
<dbReference type="InterPro" id="IPR004148">
    <property type="entry name" value="BAR_dom"/>
</dbReference>
<evidence type="ECO:0000256" key="3">
    <source>
        <dbReference type="ARBA" id="ARBA00022741"/>
    </source>
</evidence>
<feature type="binding site" evidence="8">
    <location>
        <position position="1381"/>
    </location>
    <ligand>
        <name>ATP</name>
        <dbReference type="ChEBI" id="CHEBI:30616"/>
    </ligand>
</feature>
<feature type="region of interest" description="Disordered" evidence="10">
    <location>
        <begin position="520"/>
        <end position="582"/>
    </location>
</feature>
<dbReference type="FunFam" id="1.10.510.10:FF:001380">
    <property type="entry name" value="Checkpoint kinase 2-like protein"/>
    <property type="match status" value="1"/>
</dbReference>
<feature type="region of interest" description="Disordered" evidence="10">
    <location>
        <begin position="598"/>
        <end position="621"/>
    </location>
</feature>
<feature type="compositionally biased region" description="Low complexity" evidence="10">
    <location>
        <begin position="1072"/>
        <end position="1085"/>
    </location>
</feature>
<sequence length="1740" mass="191787">MGNVSSRPDEAAALYLRDQDRLSISSLVITNPRKRSSVNIVPNAFPASRLSVSRPAGDASPIEYVQDPDPANGANGAPAFLLKLNNDDELIFTFTFVMRQSQPQATGQSAGSADDQPTSADNKISGLTYVCASTPREVENLVTREFHADPNLHKNANVDLVGDYSTGGSSSVSFEWTWKWKPPRALEERGGGWRNSCSFVEYDSRGHRLLTLASFSYWVASSGFPLSHPSSPSPPFLLASPPKIRVASTQSVDSRLTGLVDIEEPVSPLLPPNDASSLTPNAQAKEPVKVDLACPRPGDDVTVTDDGPVFRATLKALEQKTGNLRTQMKKVLKRAEQAHISQTESNDAFVAFMEALREASSTNANAIQPALEHYFDKIAREVVSYERQNTANLQKIIIEPLNKLYQLDIKQAESKKRDFEEESKDYYAYVSRYLGQRQDSVKAKKLAESDSKYQNKRRNFELKRFDYSSFMQDLHGGRKEQEVLSHLTKYADAQTKGFLATAKKIENFLPQLDALSTEVQETDKEYQYRRREREEKRRVLEKSNTPYLEPEQASLTSSVPVSSHSNGNAGSTSDSELGRADSTGSQIKNAIAVGNQPSIGHGVELSRSPGSLGHSALGSPAQGTKFKGFRDLEERDPAQAAVSQRKEGLLWALNRPGGHVDPRNLNKQGWHKFWIVLDQGKLSEYSNWKQKLDLHMDPIDLRMASVREARNAERRFCFEVITPNYKRVYQATSEEDMNSWIVSINNALQSAMEGRALQDKGTPGKSHGDSSIKRDIGSVLTGKTQSLGHGAHPPHHHTSPGSGVPFRRITVGARPSVVRTTSSGYDENPDKLLQMVRDADQGNNWCADCGSGSKVEWVSINLGIILCIECSGIHRSLGTHISKVRSLTLDIKSFTIDIVEVLLLIGNRVSNMVWEAKLDPAGKPNSQATREQRLRFITAKYVDRAFVEPISPTLSRYATPDETLLAAIKKNEIQQVLYALALKANPNVVDKMRGTHAVWLALAAADPASPSPTPSTSSSEQEGKAVPFPVAELLTQNGAEIPSSLPAFPLGRFAQQYYEQKLGKPTASMGDGLSSLPSSYGGSLPEDGTESKKPRRSDRLSQAAQDKTPVVNKQHLPTPVTHVANDPSDELDKEPTATPPGVRTENVTPRKTDEAWGQSQALSSPPQDTQPLSQYVDRHPALSDEVEDEAKEGVWGYLVPLDPKYGDKPLVLKKRSACPLPDSIAAAANGEGSAKDDRPAAIKEEEAYERTKVKGVASGGYLIGRHPECDIVVSEGVVSNRHCLLFTENKGTDTVAIVEDLSSNGTYVNEAIVGRNQRRELEDQDEIAVHGKARFVFRYPQSRQTSAFLQQYTLLEKLGKGHFAEVYLCVEKSSGQRYAVKIFTKHPGMEDRSKTEGLQQEIGVLMGVSHPNVLCLKDTFNERDRVYLVLELAPEGELFNFIVMKQKLSEDESRKLFKQLFQGIKYLHERNIVHRDIKPENILMVDKNLHVKLADFGLAKIIGEESFTTTLCGTPSYVAPEILADSKQRKYTKAVDVWSLGVVLYICLCGFPPFSDELYSRDFPFTLSQQIKSGRFDYPSPYWDSVGDPALDLIDSMLVVDPEKRYTIDQCLAHPWLTQSAPGVNDSTGGLVGGIAGLEVNRRAPVRERTLLASLNTVQVTAQVAVGDDRSPVKVFSKNKHRITNAAKETAPDSQRAAGEFMEMGGKGDQQLYPDESASIYPVGDGAASKSKKKGKNAGR</sequence>
<feature type="compositionally biased region" description="Low complexity" evidence="10">
    <location>
        <begin position="554"/>
        <end position="565"/>
    </location>
</feature>
<reference evidence="16 17" key="1">
    <citation type="submission" date="2016-02" db="EMBL/GenBank/DDBJ databases">
        <title>Biosynthesis of antibiotic leucinostatins and their inhibition on Phytophthora in bio-control Purpureocillium lilacinum.</title>
        <authorList>
            <person name="Wang G."/>
            <person name="Liu Z."/>
            <person name="Lin R."/>
            <person name="Li E."/>
            <person name="Mao Z."/>
            <person name="Ling J."/>
            <person name="Yin W."/>
            <person name="Xie B."/>
        </authorList>
    </citation>
    <scope>NUCLEOTIDE SEQUENCE [LARGE SCALE GENOMIC DNA]</scope>
    <source>
        <strain evidence="15">PLBJ-1</strain>
        <strain evidence="16">PLFJ-1</strain>
    </source>
</reference>
<dbReference type="Proteomes" id="UP000078340">
    <property type="component" value="Unassembled WGS sequence"/>
</dbReference>
<dbReference type="SUPFAM" id="SSF56112">
    <property type="entry name" value="Protein kinase-like (PK-like)"/>
    <property type="match status" value="1"/>
</dbReference>
<dbReference type="PROSITE" id="PS50006">
    <property type="entry name" value="FHA_DOMAIN"/>
    <property type="match status" value="1"/>
</dbReference>
<dbReference type="Gene3D" id="1.20.1270.60">
    <property type="entry name" value="Arfaptin homology (AH) domain/BAR domain"/>
    <property type="match status" value="1"/>
</dbReference>
<dbReference type="PROSITE" id="PS00108">
    <property type="entry name" value="PROTEIN_KINASE_ST"/>
    <property type="match status" value="1"/>
</dbReference>
<dbReference type="PROSITE" id="PS50003">
    <property type="entry name" value="PH_DOMAIN"/>
    <property type="match status" value="1"/>
</dbReference>
<feature type="domain" description="FHA" evidence="12">
    <location>
        <begin position="1261"/>
        <end position="1313"/>
    </location>
</feature>
<comment type="similarity">
    <text evidence="1">Belongs to the protein kinase superfamily. CAMK Ser/Thr protein kinase family. CHEK2 subfamily.</text>
</comment>
<dbReference type="InterPro" id="IPR038508">
    <property type="entry name" value="ArfGAP_dom_sf"/>
</dbReference>
<dbReference type="InterPro" id="IPR011009">
    <property type="entry name" value="Kinase-like_dom_sf"/>
</dbReference>
<evidence type="ECO:0000313" key="16">
    <source>
        <dbReference type="EMBL" id="OAQ91155.1"/>
    </source>
</evidence>
<feature type="compositionally biased region" description="Polar residues" evidence="10">
    <location>
        <begin position="1157"/>
        <end position="1173"/>
    </location>
</feature>
<dbReference type="SUPFAM" id="SSF49879">
    <property type="entry name" value="SMAD/FHA domain"/>
    <property type="match status" value="1"/>
</dbReference>
<evidence type="ECO:0000256" key="9">
    <source>
        <dbReference type="RuleBase" id="RU369028"/>
    </source>
</evidence>
<dbReference type="InterPro" id="IPR001849">
    <property type="entry name" value="PH_domain"/>
</dbReference>
<dbReference type="STRING" id="33203.A0A179HL66"/>
<organism evidence="16 17">
    <name type="scientific">Purpureocillium lilacinum</name>
    <name type="common">Paecilomyces lilacinus</name>
    <dbReference type="NCBI Taxonomy" id="33203"/>
    <lineage>
        <taxon>Eukaryota</taxon>
        <taxon>Fungi</taxon>
        <taxon>Dikarya</taxon>
        <taxon>Ascomycota</taxon>
        <taxon>Pezizomycotina</taxon>
        <taxon>Sordariomycetes</taxon>
        <taxon>Hypocreomycetidae</taxon>
        <taxon>Hypocreales</taxon>
        <taxon>Ophiocordycipitaceae</taxon>
        <taxon>Purpureocillium</taxon>
    </lineage>
</organism>
<dbReference type="SUPFAM" id="SSF103657">
    <property type="entry name" value="BAR/IMD domain-like"/>
    <property type="match status" value="1"/>
</dbReference>
<evidence type="ECO:0000259" key="12">
    <source>
        <dbReference type="PROSITE" id="PS50006"/>
    </source>
</evidence>
<evidence type="ECO:0000256" key="4">
    <source>
        <dbReference type="ARBA" id="ARBA00022771"/>
    </source>
</evidence>
<feature type="domain" description="PH" evidence="11">
    <location>
        <begin position="643"/>
        <end position="749"/>
    </location>
</feature>
<dbReference type="SUPFAM" id="SSF50729">
    <property type="entry name" value="PH domain-like"/>
    <property type="match status" value="1"/>
</dbReference>
<dbReference type="Pfam" id="PF01412">
    <property type="entry name" value="ArfGap"/>
    <property type="match status" value="1"/>
</dbReference>
<dbReference type="Gene3D" id="1.10.220.150">
    <property type="entry name" value="Arf GTPase activating protein"/>
    <property type="match status" value="1"/>
</dbReference>
<evidence type="ECO:0000259" key="13">
    <source>
        <dbReference type="PROSITE" id="PS50011"/>
    </source>
</evidence>
<dbReference type="Pfam" id="PF16746">
    <property type="entry name" value="BAR_3"/>
    <property type="match status" value="1"/>
</dbReference>
<evidence type="ECO:0000256" key="5">
    <source>
        <dbReference type="ARBA" id="ARBA00022833"/>
    </source>
</evidence>
<dbReference type="FunFam" id="1.20.1270.60:FF:000051">
    <property type="entry name" value="ARF GTPase activator (Csx2)"/>
    <property type="match status" value="1"/>
</dbReference>
<protein>
    <recommendedName>
        <fullName evidence="9">ADP-ribosylation factor GTPase-activating protein</fullName>
    </recommendedName>
</protein>
<dbReference type="InterPro" id="IPR001164">
    <property type="entry name" value="ArfGAP_dom"/>
</dbReference>
<keyword evidence="9" id="KW-0677">Repeat</keyword>
<name>A0A179HL66_PURLI</name>
<dbReference type="GO" id="GO:0005768">
    <property type="term" value="C:endosome"/>
    <property type="evidence" value="ECO:0007669"/>
    <property type="project" value="TreeGrafter"/>
</dbReference>
<keyword evidence="3 8" id="KW-0547">Nucleotide-binding</keyword>
<feature type="region of interest" description="Disordered" evidence="10">
    <location>
        <begin position="1685"/>
        <end position="1740"/>
    </location>
</feature>
<dbReference type="InterPro" id="IPR000253">
    <property type="entry name" value="FHA_dom"/>
</dbReference>
<dbReference type="InterPro" id="IPR045258">
    <property type="entry name" value="ACAP1/2/3-like"/>
</dbReference>
<dbReference type="GO" id="GO:0005802">
    <property type="term" value="C:trans-Golgi network"/>
    <property type="evidence" value="ECO:0007669"/>
    <property type="project" value="TreeGrafter"/>
</dbReference>
<dbReference type="SMART" id="SM00240">
    <property type="entry name" value="FHA"/>
    <property type="match status" value="1"/>
</dbReference>
<dbReference type="GO" id="GO:0004672">
    <property type="term" value="F:protein kinase activity"/>
    <property type="evidence" value="ECO:0007669"/>
    <property type="project" value="InterPro"/>
</dbReference>
<dbReference type="GO" id="GO:0006891">
    <property type="term" value="P:intra-Golgi vesicle-mediated transport"/>
    <property type="evidence" value="ECO:0007669"/>
    <property type="project" value="TreeGrafter"/>
</dbReference>
<evidence type="ECO:0000259" key="14">
    <source>
        <dbReference type="PROSITE" id="PS50115"/>
    </source>
</evidence>
<dbReference type="InterPro" id="IPR008271">
    <property type="entry name" value="Ser/Thr_kinase_AS"/>
</dbReference>
<evidence type="ECO:0000259" key="11">
    <source>
        <dbReference type="PROSITE" id="PS50003"/>
    </source>
</evidence>
<keyword evidence="4 7" id="KW-0863">Zinc-finger</keyword>
<evidence type="ECO:0000256" key="6">
    <source>
        <dbReference type="ARBA" id="ARBA00022840"/>
    </source>
</evidence>
<dbReference type="GO" id="GO:0005096">
    <property type="term" value="F:GTPase activator activity"/>
    <property type="evidence" value="ECO:0007669"/>
    <property type="project" value="UniProtKB-KW"/>
</dbReference>
<dbReference type="PROSITE" id="PS50115">
    <property type="entry name" value="ARFGAP"/>
    <property type="match status" value="1"/>
</dbReference>
<dbReference type="InterPro" id="IPR011993">
    <property type="entry name" value="PH-like_dom_sf"/>
</dbReference>
<dbReference type="FunFam" id="1.10.220.150:FF:000017">
    <property type="entry name" value="ARF GTPase activator (Csx2), putative"/>
    <property type="match status" value="1"/>
</dbReference>
<dbReference type="InterPro" id="IPR008984">
    <property type="entry name" value="SMAD_FHA_dom_sf"/>
</dbReference>
<keyword evidence="5 9" id="KW-0862">Zinc</keyword>
<dbReference type="Gene3D" id="2.30.29.30">
    <property type="entry name" value="Pleckstrin-homology domain (PH domain)/Phosphotyrosine-binding domain (PTB)"/>
    <property type="match status" value="1"/>
</dbReference>
<dbReference type="SMART" id="SM00105">
    <property type="entry name" value="ArfGap"/>
    <property type="match status" value="1"/>
</dbReference>
<feature type="compositionally biased region" description="Basic and acidic residues" evidence="10">
    <location>
        <begin position="521"/>
        <end position="541"/>
    </location>
</feature>
<dbReference type="SUPFAM" id="SSF57863">
    <property type="entry name" value="ArfGap/RecO-like zinc finger"/>
    <property type="match status" value="1"/>
</dbReference>
<feature type="region of interest" description="Disordered" evidence="10">
    <location>
        <begin position="782"/>
        <end position="806"/>
    </location>
</feature>
<dbReference type="InterPro" id="IPR027267">
    <property type="entry name" value="AH/BAR_dom_sf"/>
</dbReference>
<dbReference type="Pfam" id="PF00069">
    <property type="entry name" value="Pkinase"/>
    <property type="match status" value="1"/>
</dbReference>
<keyword evidence="2 9" id="KW-0479">Metal-binding</keyword>
<comment type="subcellular location">
    <subcellularLocation>
        <location evidence="9">Cytoplasm</location>
    </subcellularLocation>
</comment>
<dbReference type="Gene3D" id="1.10.510.10">
    <property type="entry name" value="Transferase(Phosphotransferase) domain 1"/>
    <property type="match status" value="1"/>
</dbReference>
<accession>A0A179HL66</accession>
<dbReference type="GO" id="GO:0008270">
    <property type="term" value="F:zinc ion binding"/>
    <property type="evidence" value="ECO:0007669"/>
    <property type="project" value="UniProtKB-KW"/>
</dbReference>
<dbReference type="Pfam" id="PF00169">
    <property type="entry name" value="PH"/>
    <property type="match status" value="1"/>
</dbReference>
<dbReference type="InterPro" id="IPR017441">
    <property type="entry name" value="Protein_kinase_ATP_BS"/>
</dbReference>
<dbReference type="PROSITE" id="PS50011">
    <property type="entry name" value="PROTEIN_KINASE_DOM"/>
    <property type="match status" value="1"/>
</dbReference>
<dbReference type="CDD" id="cd08204">
    <property type="entry name" value="ArfGap"/>
    <property type="match status" value="1"/>
</dbReference>
<dbReference type="PANTHER" id="PTHR23180">
    <property type="entry name" value="CENTAURIN/ARF"/>
    <property type="match status" value="1"/>
</dbReference>
<comment type="function">
    <text evidence="9">GTPase-activating protein for the ADP ribosylation factor family.</text>
</comment>
<gene>
    <name evidence="15" type="ORF">VFPBJ_03133</name>
    <name evidence="16" type="ORF">VFPFJ_05314</name>
</gene>
<keyword evidence="16" id="KW-0808">Transferase</keyword>
<dbReference type="Proteomes" id="UP000078240">
    <property type="component" value="Unassembled WGS sequence"/>
</dbReference>
<evidence type="ECO:0000256" key="7">
    <source>
        <dbReference type="PROSITE-ProRule" id="PRU00288"/>
    </source>
</evidence>
<dbReference type="EMBL" id="LSBH01000002">
    <property type="protein sequence ID" value="OAQ84365.1"/>
    <property type="molecule type" value="Genomic_DNA"/>
</dbReference>
<dbReference type="PROSITE" id="PS00107">
    <property type="entry name" value="PROTEIN_KINASE_ATP"/>
    <property type="match status" value="1"/>
</dbReference>
<dbReference type="Pfam" id="PF00498">
    <property type="entry name" value="FHA"/>
    <property type="match status" value="1"/>
</dbReference>
<dbReference type="PANTHER" id="PTHR23180:SF160">
    <property type="entry name" value="ADP-RIBOSYLATION FACTOR GTPASE-ACTIVATING PROTEIN EFFECTOR PROTEIN 1"/>
    <property type="match status" value="1"/>
</dbReference>
<evidence type="ECO:0000256" key="10">
    <source>
        <dbReference type="SAM" id="MobiDB-lite"/>
    </source>
</evidence>
<evidence type="ECO:0000256" key="8">
    <source>
        <dbReference type="PROSITE-ProRule" id="PRU10141"/>
    </source>
</evidence>
<dbReference type="CDD" id="cd05117">
    <property type="entry name" value="STKc_CAMK"/>
    <property type="match status" value="1"/>
</dbReference>
<evidence type="ECO:0000313" key="17">
    <source>
        <dbReference type="Proteomes" id="UP000078340"/>
    </source>
</evidence>
<dbReference type="FunFam" id="2.30.29.30:FF:000252">
    <property type="entry name" value="ARF GTPase activator (Csx2)"/>
    <property type="match status" value="1"/>
</dbReference>
<feature type="compositionally biased region" description="Basic residues" evidence="10">
    <location>
        <begin position="1730"/>
        <end position="1740"/>
    </location>
</feature>
<keyword evidence="9" id="KW-0040">ANK repeat</keyword>
<evidence type="ECO:0000313" key="15">
    <source>
        <dbReference type="EMBL" id="OAQ84365.1"/>
    </source>
</evidence>
<feature type="domain" description="Arf-GAP" evidence="14">
    <location>
        <begin position="830"/>
        <end position="954"/>
    </location>
</feature>
<keyword evidence="9" id="KW-0343">GTPase activation</keyword>
<dbReference type="FunFam" id="3.30.200.20:FF:000841">
    <property type="entry name" value="Checkpoint kinase 2-like protein"/>
    <property type="match status" value="1"/>
</dbReference>
<keyword evidence="9" id="KW-0963">Cytoplasm</keyword>
<dbReference type="InterPro" id="IPR037278">
    <property type="entry name" value="ARFGAP/RecO"/>
</dbReference>
<comment type="caution">
    <text evidence="16">The sequence shown here is derived from an EMBL/GenBank/DDBJ whole genome shotgun (WGS) entry which is preliminary data.</text>
</comment>
<proteinExistence type="inferred from homology"/>
<keyword evidence="6 8" id="KW-0067">ATP-binding</keyword>
<keyword evidence="16" id="KW-0418">Kinase</keyword>
<dbReference type="Gene3D" id="2.60.200.20">
    <property type="match status" value="1"/>
</dbReference>
<dbReference type="CDD" id="cd07608">
    <property type="entry name" value="BAR_ArfGAP_fungi"/>
    <property type="match status" value="1"/>
</dbReference>
<dbReference type="SMART" id="SM00233">
    <property type="entry name" value="PH"/>
    <property type="match status" value="1"/>
</dbReference>
<dbReference type="EMBL" id="LSBI01000004">
    <property type="protein sequence ID" value="OAQ91155.1"/>
    <property type="molecule type" value="Genomic_DNA"/>
</dbReference>
<dbReference type="GO" id="GO:0005524">
    <property type="term" value="F:ATP binding"/>
    <property type="evidence" value="ECO:0007669"/>
    <property type="project" value="UniProtKB-UniRule"/>
</dbReference>
<dbReference type="InterPro" id="IPR000719">
    <property type="entry name" value="Prot_kinase_dom"/>
</dbReference>
<evidence type="ECO:0000256" key="1">
    <source>
        <dbReference type="ARBA" id="ARBA00005575"/>
    </source>
</evidence>
<dbReference type="SMART" id="SM00220">
    <property type="entry name" value="S_TKc"/>
    <property type="match status" value="1"/>
</dbReference>
<feature type="domain" description="Protein kinase" evidence="13">
    <location>
        <begin position="1352"/>
        <end position="1617"/>
    </location>
</feature>
<feature type="compositionally biased region" description="Polar residues" evidence="10">
    <location>
        <begin position="566"/>
        <end position="575"/>
    </location>
</feature>